<dbReference type="GO" id="GO:0016887">
    <property type="term" value="F:ATP hydrolysis activity"/>
    <property type="evidence" value="ECO:0007669"/>
    <property type="project" value="InterPro"/>
</dbReference>
<dbReference type="GO" id="GO:0098796">
    <property type="term" value="C:membrane protein complex"/>
    <property type="evidence" value="ECO:0007669"/>
    <property type="project" value="UniProtKB-ARBA"/>
</dbReference>
<dbReference type="AlphaFoldDB" id="A0A212J7Z5"/>
<dbReference type="FunFam" id="3.40.50.300:FF:000032">
    <property type="entry name" value="Export ABC transporter ATP-binding protein"/>
    <property type="match status" value="1"/>
</dbReference>
<dbReference type="Gene3D" id="3.40.50.300">
    <property type="entry name" value="P-loop containing nucleotide triphosphate hydrolases"/>
    <property type="match status" value="1"/>
</dbReference>
<proteinExistence type="predicted"/>
<dbReference type="CDD" id="cd03255">
    <property type="entry name" value="ABC_MJ0796_LolCDE_FtsE"/>
    <property type="match status" value="1"/>
</dbReference>
<dbReference type="GO" id="GO:0005886">
    <property type="term" value="C:plasma membrane"/>
    <property type="evidence" value="ECO:0007669"/>
    <property type="project" value="TreeGrafter"/>
</dbReference>
<dbReference type="PANTHER" id="PTHR24220:SF86">
    <property type="entry name" value="ABC TRANSPORTER ABCH.1"/>
    <property type="match status" value="1"/>
</dbReference>
<dbReference type="PROSITE" id="PS50893">
    <property type="entry name" value="ABC_TRANSPORTER_2"/>
    <property type="match status" value="1"/>
</dbReference>
<dbReference type="InterPro" id="IPR017871">
    <property type="entry name" value="ABC_transporter-like_CS"/>
</dbReference>
<evidence type="ECO:0000313" key="5">
    <source>
        <dbReference type="EMBL" id="SBV95536.1"/>
    </source>
</evidence>
<evidence type="ECO:0000256" key="1">
    <source>
        <dbReference type="ARBA" id="ARBA00022448"/>
    </source>
</evidence>
<dbReference type="InterPro" id="IPR017911">
    <property type="entry name" value="MacB-like_ATP-bd"/>
</dbReference>
<organism evidence="5">
    <name type="scientific">uncultured Eubacteriales bacterium</name>
    <dbReference type="NCBI Taxonomy" id="172733"/>
    <lineage>
        <taxon>Bacteria</taxon>
        <taxon>Bacillati</taxon>
        <taxon>Bacillota</taxon>
        <taxon>Clostridia</taxon>
        <taxon>Eubacteriales</taxon>
        <taxon>environmental samples</taxon>
    </lineage>
</organism>
<dbReference type="SUPFAM" id="SSF52540">
    <property type="entry name" value="P-loop containing nucleoside triphosphate hydrolases"/>
    <property type="match status" value="1"/>
</dbReference>
<evidence type="ECO:0000256" key="2">
    <source>
        <dbReference type="ARBA" id="ARBA00022741"/>
    </source>
</evidence>
<evidence type="ECO:0000259" key="4">
    <source>
        <dbReference type="PROSITE" id="PS50893"/>
    </source>
</evidence>
<dbReference type="InterPro" id="IPR003593">
    <property type="entry name" value="AAA+_ATPase"/>
</dbReference>
<accession>A0A212J7Z5</accession>
<keyword evidence="1" id="KW-0813">Transport</keyword>
<name>A0A212J7Z5_9FIRM</name>
<dbReference type="EMBL" id="FLUN01000001">
    <property type="protein sequence ID" value="SBV95536.1"/>
    <property type="molecule type" value="Genomic_DNA"/>
</dbReference>
<sequence length="244" mass="26631">MSLIRLNNVYKIYGEGQENQVNALDGVDLQINAGEFVAIIGTSGSGKSTMMNILGCLDVPTGGEYFLDGIPVSERTQKELSDLRSRRIGFVFQGYNLIPSLNVWQNVALPLTYQRVKAEERRRRAMEALEMVDIVSKAEARPNQLSGGQQQRVAIARAMSTGSPILMADEPTGALDSKTGAQVLTLLRQLNAMGTTIILITHDNGIAAQADRTVRMMDGKIVHDSLWDGVLIPGMERTEEGQAV</sequence>
<dbReference type="InterPro" id="IPR015854">
    <property type="entry name" value="ABC_transpr_LolD-like"/>
</dbReference>
<dbReference type="PANTHER" id="PTHR24220">
    <property type="entry name" value="IMPORT ATP-BINDING PROTEIN"/>
    <property type="match status" value="1"/>
</dbReference>
<keyword evidence="2" id="KW-0547">Nucleotide-binding</keyword>
<dbReference type="InterPro" id="IPR003439">
    <property type="entry name" value="ABC_transporter-like_ATP-bd"/>
</dbReference>
<dbReference type="InterPro" id="IPR027417">
    <property type="entry name" value="P-loop_NTPase"/>
</dbReference>
<gene>
    <name evidence="5" type="ORF">KL86CLO1_10659</name>
</gene>
<keyword evidence="3 5" id="KW-0067">ATP-binding</keyword>
<feature type="domain" description="ABC transporter" evidence="4">
    <location>
        <begin position="4"/>
        <end position="243"/>
    </location>
</feature>
<dbReference type="PROSITE" id="PS00211">
    <property type="entry name" value="ABC_TRANSPORTER_1"/>
    <property type="match status" value="1"/>
</dbReference>
<dbReference type="GO" id="GO:0022857">
    <property type="term" value="F:transmembrane transporter activity"/>
    <property type="evidence" value="ECO:0007669"/>
    <property type="project" value="UniProtKB-ARBA"/>
</dbReference>
<protein>
    <submittedName>
        <fullName evidence="5">ABC transporter, ATP-binding protein</fullName>
    </submittedName>
</protein>
<dbReference type="SMART" id="SM00382">
    <property type="entry name" value="AAA"/>
    <property type="match status" value="1"/>
</dbReference>
<dbReference type="Pfam" id="PF00005">
    <property type="entry name" value="ABC_tran"/>
    <property type="match status" value="1"/>
</dbReference>
<dbReference type="GO" id="GO:0005524">
    <property type="term" value="F:ATP binding"/>
    <property type="evidence" value="ECO:0007669"/>
    <property type="project" value="UniProtKB-KW"/>
</dbReference>
<reference evidence="5" key="1">
    <citation type="submission" date="2016-04" db="EMBL/GenBank/DDBJ databases">
        <authorList>
            <person name="Evans L.H."/>
            <person name="Alamgir A."/>
            <person name="Owens N."/>
            <person name="Weber N.D."/>
            <person name="Virtaneva K."/>
            <person name="Barbian K."/>
            <person name="Babar A."/>
            <person name="Rosenke K."/>
        </authorList>
    </citation>
    <scope>NUCLEOTIDE SEQUENCE</scope>
    <source>
        <strain evidence="5">86</strain>
    </source>
</reference>
<evidence type="ECO:0000256" key="3">
    <source>
        <dbReference type="ARBA" id="ARBA00022840"/>
    </source>
</evidence>